<sequence length="135" mass="15898">MLSLVQKKKKKSVPSRTPKNFWQPVTLFSYALDTFPKYGQLWSKDHSMKLKSDSFVVVYSHDVCDQELVSISVPTLLWSRILWGCSGALSRLRTGHRRTDWISVLVRAPPRAIHYCSACKMHTNYDYFYQWFDCW</sequence>
<reference evidence="2" key="2">
    <citation type="submission" date="2015-01" db="EMBL/GenBank/DDBJ databases">
        <title>Evolutionary Origins and Diversification of the Mycorrhizal Mutualists.</title>
        <authorList>
            <consortium name="DOE Joint Genome Institute"/>
            <consortium name="Mycorrhizal Genomics Consortium"/>
            <person name="Kohler A."/>
            <person name="Kuo A."/>
            <person name="Nagy L.G."/>
            <person name="Floudas D."/>
            <person name="Copeland A."/>
            <person name="Barry K.W."/>
            <person name="Cichocki N."/>
            <person name="Veneault-Fourrey C."/>
            <person name="LaButti K."/>
            <person name="Lindquist E.A."/>
            <person name="Lipzen A."/>
            <person name="Lundell T."/>
            <person name="Morin E."/>
            <person name="Murat C."/>
            <person name="Riley R."/>
            <person name="Ohm R."/>
            <person name="Sun H."/>
            <person name="Tunlid A."/>
            <person name="Henrissat B."/>
            <person name="Grigoriev I.V."/>
            <person name="Hibbett D.S."/>
            <person name="Martin F."/>
        </authorList>
    </citation>
    <scope>NUCLEOTIDE SEQUENCE [LARGE SCALE GENOMIC DNA]</scope>
    <source>
        <strain evidence="2">Foug A</strain>
    </source>
</reference>
<dbReference type="InParanoid" id="A0A0C3DWE3"/>
<organism evidence="1 2">
    <name type="scientific">Scleroderma citrinum Foug A</name>
    <dbReference type="NCBI Taxonomy" id="1036808"/>
    <lineage>
        <taxon>Eukaryota</taxon>
        <taxon>Fungi</taxon>
        <taxon>Dikarya</taxon>
        <taxon>Basidiomycota</taxon>
        <taxon>Agaricomycotina</taxon>
        <taxon>Agaricomycetes</taxon>
        <taxon>Agaricomycetidae</taxon>
        <taxon>Boletales</taxon>
        <taxon>Sclerodermatineae</taxon>
        <taxon>Sclerodermataceae</taxon>
        <taxon>Scleroderma</taxon>
    </lineage>
</organism>
<proteinExistence type="predicted"/>
<keyword evidence="2" id="KW-1185">Reference proteome</keyword>
<dbReference type="HOGENOM" id="CLU_1886979_0_0_1"/>
<dbReference type="EMBL" id="KN822061">
    <property type="protein sequence ID" value="KIM60504.1"/>
    <property type="molecule type" value="Genomic_DNA"/>
</dbReference>
<accession>A0A0C3DWE3</accession>
<evidence type="ECO:0000313" key="2">
    <source>
        <dbReference type="Proteomes" id="UP000053989"/>
    </source>
</evidence>
<name>A0A0C3DWE3_9AGAM</name>
<reference evidence="1 2" key="1">
    <citation type="submission" date="2014-04" db="EMBL/GenBank/DDBJ databases">
        <authorList>
            <consortium name="DOE Joint Genome Institute"/>
            <person name="Kuo A."/>
            <person name="Kohler A."/>
            <person name="Nagy L.G."/>
            <person name="Floudas D."/>
            <person name="Copeland A."/>
            <person name="Barry K.W."/>
            <person name="Cichocki N."/>
            <person name="Veneault-Fourrey C."/>
            <person name="LaButti K."/>
            <person name="Lindquist E.A."/>
            <person name="Lipzen A."/>
            <person name="Lundell T."/>
            <person name="Morin E."/>
            <person name="Murat C."/>
            <person name="Sun H."/>
            <person name="Tunlid A."/>
            <person name="Henrissat B."/>
            <person name="Grigoriev I.V."/>
            <person name="Hibbett D.S."/>
            <person name="Martin F."/>
            <person name="Nordberg H.P."/>
            <person name="Cantor M.N."/>
            <person name="Hua S.X."/>
        </authorList>
    </citation>
    <scope>NUCLEOTIDE SEQUENCE [LARGE SCALE GENOMIC DNA]</scope>
    <source>
        <strain evidence="1 2">Foug A</strain>
    </source>
</reference>
<evidence type="ECO:0000313" key="1">
    <source>
        <dbReference type="EMBL" id="KIM60504.1"/>
    </source>
</evidence>
<dbReference type="Proteomes" id="UP000053989">
    <property type="component" value="Unassembled WGS sequence"/>
</dbReference>
<dbReference type="AlphaFoldDB" id="A0A0C3DWE3"/>
<gene>
    <name evidence="1" type="ORF">SCLCIDRAFT_944003</name>
</gene>
<protein>
    <submittedName>
        <fullName evidence="1">Uncharacterized protein</fullName>
    </submittedName>
</protein>